<evidence type="ECO:0000313" key="1">
    <source>
        <dbReference type="EMBL" id="UUP14984.1"/>
    </source>
</evidence>
<name>A0ABY5MDH8_9ACTN</name>
<evidence type="ECO:0000313" key="2">
    <source>
        <dbReference type="Proteomes" id="UP001316184"/>
    </source>
</evidence>
<sequence length="143" mass="15305">MDWLWVLIVAVRALSPAPADQWATQLTALDRARAEAFAQADPSGLDDVYVAGSVAAAADAATIAAYAARGGRVVGAELRILTCRLVQVSGSRVRLEVVDRLGPARVRWQDGTTTDLPRDRPSRRRVTVVRTSEGWRIAGSGPA</sequence>
<accession>A0ABY5MDH8</accession>
<dbReference type="RefSeq" id="WP_232399006.1">
    <property type="nucleotide sequence ID" value="NZ_CP102173.1"/>
</dbReference>
<protein>
    <recommendedName>
        <fullName evidence="3">SnoaL-like domain-containing protein</fullName>
    </recommendedName>
</protein>
<reference evidence="1 2" key="1">
    <citation type="submission" date="2022-08" db="EMBL/GenBank/DDBJ databases">
        <title>novel species in genus Aeromicrobium.</title>
        <authorList>
            <person name="Ye L."/>
        </authorList>
    </citation>
    <scope>NUCLEOTIDE SEQUENCE [LARGE SCALE GENOMIC DNA]</scope>
    <source>
        <strain evidence="2">zg-Y1379</strain>
    </source>
</reference>
<dbReference type="Proteomes" id="UP001316184">
    <property type="component" value="Chromosome"/>
</dbReference>
<dbReference type="InterPro" id="IPR032710">
    <property type="entry name" value="NTF2-like_dom_sf"/>
</dbReference>
<organism evidence="1 2">
    <name type="scientific">Aeromicrobium wangtongii</name>
    <dbReference type="NCBI Taxonomy" id="2969247"/>
    <lineage>
        <taxon>Bacteria</taxon>
        <taxon>Bacillati</taxon>
        <taxon>Actinomycetota</taxon>
        <taxon>Actinomycetes</taxon>
        <taxon>Propionibacteriales</taxon>
        <taxon>Nocardioidaceae</taxon>
        <taxon>Aeromicrobium</taxon>
    </lineage>
</organism>
<proteinExistence type="predicted"/>
<gene>
    <name evidence="1" type="ORF">NQV15_06645</name>
</gene>
<dbReference type="EMBL" id="CP102173">
    <property type="protein sequence ID" value="UUP14984.1"/>
    <property type="molecule type" value="Genomic_DNA"/>
</dbReference>
<keyword evidence="2" id="KW-1185">Reference proteome</keyword>
<evidence type="ECO:0008006" key="3">
    <source>
        <dbReference type="Google" id="ProtNLM"/>
    </source>
</evidence>
<dbReference type="SUPFAM" id="SSF54427">
    <property type="entry name" value="NTF2-like"/>
    <property type="match status" value="1"/>
</dbReference>